<evidence type="ECO:0000256" key="4">
    <source>
        <dbReference type="ARBA" id="ARBA00023136"/>
    </source>
</evidence>
<keyword evidence="2 6" id="KW-0812">Transmembrane</keyword>
<reference evidence="9" key="1">
    <citation type="journal article" date="2019" name="Int. J. Syst. Evol. Microbiol.">
        <title>The Global Catalogue of Microorganisms (GCM) 10K type strain sequencing project: providing services to taxonomists for standard genome sequencing and annotation.</title>
        <authorList>
            <consortium name="The Broad Institute Genomics Platform"/>
            <consortium name="The Broad Institute Genome Sequencing Center for Infectious Disease"/>
            <person name="Wu L."/>
            <person name="Ma J."/>
        </authorList>
    </citation>
    <scope>NUCLEOTIDE SEQUENCE [LARGE SCALE GENOMIC DNA]</scope>
    <source>
        <strain evidence="9">JCM 15313</strain>
    </source>
</reference>
<evidence type="ECO:0000313" key="9">
    <source>
        <dbReference type="Proteomes" id="UP001501585"/>
    </source>
</evidence>
<feature type="domain" description="Major facilitator superfamily (MFS) profile" evidence="7">
    <location>
        <begin position="10"/>
        <end position="423"/>
    </location>
</feature>
<sequence length="443" mass="45422">MSARAGPRGVLTLLVVFMVINFADKAVLGLTADSIMEELNLSATQFGTVAGSFYLLFSVSALLVGFMGDRVRARPLLAGLVLVWSVAQLPILIPTAGFGFLLVTRVLLGAGEGPGFPLANHTAFTHFPSHRRSLPAALVTMGGALGAIVGGPLTILISEALGWRAAFGALGVAGLLWLVAWLRYGGSGPYGASEETPVAPGTPAVPGGEGSSNATMPDRVPYLRILTTGTWLGATFATATVLWALALALAWIPVYLEDEIGLSKAGLSLAIGLPSLCAIVLVLVGGGLAQRLISRGVTYRVAQGVVGGTAVAVGGLFMLGMTRVEAVPLVLLCFGVGFAIGNTQTPLANAAISHVCPERQRSAVLGASYAAATMSSVLAPYVTGRIIDAAPSQGVGFSLSFDLAALLLLAGSLAAFLLIRPDRDAVSLRRPVDPEAESAGLAR</sequence>
<feature type="transmembrane region" description="Helical" evidence="6">
    <location>
        <begin position="363"/>
        <end position="383"/>
    </location>
</feature>
<feature type="region of interest" description="Disordered" evidence="5">
    <location>
        <begin position="193"/>
        <end position="212"/>
    </location>
</feature>
<dbReference type="InterPro" id="IPR020846">
    <property type="entry name" value="MFS_dom"/>
</dbReference>
<dbReference type="InterPro" id="IPR050382">
    <property type="entry name" value="MFS_Na/Anion_cotransporter"/>
</dbReference>
<feature type="transmembrane region" description="Helical" evidence="6">
    <location>
        <begin position="395"/>
        <end position="419"/>
    </location>
</feature>
<proteinExistence type="predicted"/>
<name>A0ABP5F1U9_9ACTN</name>
<evidence type="ECO:0000256" key="2">
    <source>
        <dbReference type="ARBA" id="ARBA00022692"/>
    </source>
</evidence>
<dbReference type="PANTHER" id="PTHR11662">
    <property type="entry name" value="SOLUTE CARRIER FAMILY 17"/>
    <property type="match status" value="1"/>
</dbReference>
<keyword evidence="3 6" id="KW-1133">Transmembrane helix</keyword>
<protein>
    <submittedName>
        <fullName evidence="8">MFS transporter</fullName>
    </submittedName>
</protein>
<keyword evidence="4 6" id="KW-0472">Membrane</keyword>
<feature type="compositionally biased region" description="Low complexity" evidence="5">
    <location>
        <begin position="195"/>
        <end position="206"/>
    </location>
</feature>
<feature type="transmembrane region" description="Helical" evidence="6">
    <location>
        <begin position="231"/>
        <end position="254"/>
    </location>
</feature>
<evidence type="ECO:0000256" key="3">
    <source>
        <dbReference type="ARBA" id="ARBA00022989"/>
    </source>
</evidence>
<gene>
    <name evidence="8" type="ORF">GCM10009799_48420</name>
</gene>
<dbReference type="EMBL" id="BAAAPC010000028">
    <property type="protein sequence ID" value="GAA2014434.1"/>
    <property type="molecule type" value="Genomic_DNA"/>
</dbReference>
<dbReference type="InterPro" id="IPR036259">
    <property type="entry name" value="MFS_trans_sf"/>
</dbReference>
<dbReference type="SUPFAM" id="SSF103473">
    <property type="entry name" value="MFS general substrate transporter"/>
    <property type="match status" value="1"/>
</dbReference>
<comment type="subcellular location">
    <subcellularLocation>
        <location evidence="1">Cell membrane</location>
        <topology evidence="1">Multi-pass membrane protein</topology>
    </subcellularLocation>
</comment>
<dbReference type="Pfam" id="PF07690">
    <property type="entry name" value="MFS_1"/>
    <property type="match status" value="1"/>
</dbReference>
<evidence type="ECO:0000313" key="8">
    <source>
        <dbReference type="EMBL" id="GAA2014434.1"/>
    </source>
</evidence>
<dbReference type="Gene3D" id="1.20.1250.20">
    <property type="entry name" value="MFS general substrate transporter like domains"/>
    <property type="match status" value="2"/>
</dbReference>
<keyword evidence="9" id="KW-1185">Reference proteome</keyword>
<feature type="transmembrane region" description="Helical" evidence="6">
    <location>
        <begin position="136"/>
        <end position="157"/>
    </location>
</feature>
<evidence type="ECO:0000256" key="6">
    <source>
        <dbReference type="SAM" id="Phobius"/>
    </source>
</evidence>
<evidence type="ECO:0000256" key="5">
    <source>
        <dbReference type="SAM" id="MobiDB-lite"/>
    </source>
</evidence>
<feature type="transmembrane region" description="Helical" evidence="6">
    <location>
        <begin position="301"/>
        <end position="320"/>
    </location>
</feature>
<dbReference type="PANTHER" id="PTHR11662:SF450">
    <property type="entry name" value="BLR1003 PROTEIN"/>
    <property type="match status" value="1"/>
</dbReference>
<feature type="transmembrane region" description="Helical" evidence="6">
    <location>
        <begin position="266"/>
        <end position="289"/>
    </location>
</feature>
<evidence type="ECO:0000259" key="7">
    <source>
        <dbReference type="PROSITE" id="PS50850"/>
    </source>
</evidence>
<feature type="transmembrane region" description="Helical" evidence="6">
    <location>
        <begin position="76"/>
        <end position="100"/>
    </location>
</feature>
<evidence type="ECO:0000256" key="1">
    <source>
        <dbReference type="ARBA" id="ARBA00004651"/>
    </source>
</evidence>
<organism evidence="8 9">
    <name type="scientific">Nocardiopsis rhodophaea</name>
    <dbReference type="NCBI Taxonomy" id="280238"/>
    <lineage>
        <taxon>Bacteria</taxon>
        <taxon>Bacillati</taxon>
        <taxon>Actinomycetota</taxon>
        <taxon>Actinomycetes</taxon>
        <taxon>Streptosporangiales</taxon>
        <taxon>Nocardiopsidaceae</taxon>
        <taxon>Nocardiopsis</taxon>
    </lineage>
</organism>
<dbReference type="Proteomes" id="UP001501585">
    <property type="component" value="Unassembled WGS sequence"/>
</dbReference>
<feature type="transmembrane region" description="Helical" evidence="6">
    <location>
        <begin position="45"/>
        <end position="64"/>
    </location>
</feature>
<comment type="caution">
    <text evidence="8">The sequence shown here is derived from an EMBL/GenBank/DDBJ whole genome shotgun (WGS) entry which is preliminary data.</text>
</comment>
<dbReference type="PROSITE" id="PS50850">
    <property type="entry name" value="MFS"/>
    <property type="match status" value="1"/>
</dbReference>
<feature type="transmembrane region" description="Helical" evidence="6">
    <location>
        <begin position="326"/>
        <end position="343"/>
    </location>
</feature>
<dbReference type="RefSeq" id="WP_344165337.1">
    <property type="nucleotide sequence ID" value="NZ_BAAAPC010000028.1"/>
</dbReference>
<accession>A0ABP5F1U9</accession>
<feature type="transmembrane region" description="Helical" evidence="6">
    <location>
        <begin position="163"/>
        <end position="182"/>
    </location>
</feature>
<dbReference type="InterPro" id="IPR011701">
    <property type="entry name" value="MFS"/>
</dbReference>